<dbReference type="GO" id="GO:0006355">
    <property type="term" value="P:regulation of DNA-templated transcription"/>
    <property type="evidence" value="ECO:0007669"/>
    <property type="project" value="InterPro"/>
</dbReference>
<dbReference type="GO" id="GO:0016887">
    <property type="term" value="F:ATP hydrolysis activity"/>
    <property type="evidence" value="ECO:0007669"/>
    <property type="project" value="InterPro"/>
</dbReference>
<dbReference type="Gene3D" id="1.10.10.10">
    <property type="entry name" value="Winged helix-like DNA-binding domain superfamily/Winged helix DNA-binding domain"/>
    <property type="match status" value="1"/>
</dbReference>
<dbReference type="Pfam" id="PF00196">
    <property type="entry name" value="GerE"/>
    <property type="match status" value="1"/>
</dbReference>
<evidence type="ECO:0000256" key="1">
    <source>
        <dbReference type="SAM" id="MobiDB-lite"/>
    </source>
</evidence>
<dbReference type="PRINTS" id="PR00038">
    <property type="entry name" value="HTHLUXR"/>
</dbReference>
<dbReference type="AlphaFoldDB" id="A0A1W2FS10"/>
<dbReference type="InterPro" id="IPR036388">
    <property type="entry name" value="WH-like_DNA-bd_sf"/>
</dbReference>
<dbReference type="InterPro" id="IPR016032">
    <property type="entry name" value="Sig_transdc_resp-reg_C-effctor"/>
</dbReference>
<dbReference type="CDD" id="cd06170">
    <property type="entry name" value="LuxR_C_like"/>
    <property type="match status" value="1"/>
</dbReference>
<dbReference type="Pfam" id="PF13401">
    <property type="entry name" value="AAA_22"/>
    <property type="match status" value="1"/>
</dbReference>
<dbReference type="InterPro" id="IPR019734">
    <property type="entry name" value="TPR_rpt"/>
</dbReference>
<dbReference type="InterPro" id="IPR049945">
    <property type="entry name" value="AAA_22"/>
</dbReference>
<organism evidence="3 4">
    <name type="scientific">Kibdelosporangium aridum</name>
    <dbReference type="NCBI Taxonomy" id="2030"/>
    <lineage>
        <taxon>Bacteria</taxon>
        <taxon>Bacillati</taxon>
        <taxon>Actinomycetota</taxon>
        <taxon>Actinomycetes</taxon>
        <taxon>Pseudonocardiales</taxon>
        <taxon>Pseudonocardiaceae</taxon>
        <taxon>Kibdelosporangium</taxon>
    </lineage>
</organism>
<dbReference type="InterPro" id="IPR011990">
    <property type="entry name" value="TPR-like_helical_dom_sf"/>
</dbReference>
<feature type="compositionally biased region" description="Polar residues" evidence="1">
    <location>
        <begin position="701"/>
        <end position="714"/>
    </location>
</feature>
<dbReference type="PANTHER" id="PTHR47691">
    <property type="entry name" value="REGULATOR-RELATED"/>
    <property type="match status" value="1"/>
</dbReference>
<dbReference type="InterPro" id="IPR027417">
    <property type="entry name" value="P-loop_NTPase"/>
</dbReference>
<protein>
    <submittedName>
        <fullName evidence="3">Predicted ATPase</fullName>
    </submittedName>
</protein>
<proteinExistence type="predicted"/>
<accession>A0A1W2FS10</accession>
<name>A0A1W2FS10_KIBAR</name>
<dbReference type="SUPFAM" id="SSF52540">
    <property type="entry name" value="P-loop containing nucleoside triphosphate hydrolases"/>
    <property type="match status" value="1"/>
</dbReference>
<evidence type="ECO:0000313" key="4">
    <source>
        <dbReference type="Proteomes" id="UP000192674"/>
    </source>
</evidence>
<gene>
    <name evidence="3" type="ORF">SAMN05661093_08731</name>
</gene>
<dbReference type="PRINTS" id="PR00364">
    <property type="entry name" value="DISEASERSIST"/>
</dbReference>
<dbReference type="PANTHER" id="PTHR47691:SF3">
    <property type="entry name" value="HTH-TYPE TRANSCRIPTIONAL REGULATOR RV0890C-RELATED"/>
    <property type="match status" value="1"/>
</dbReference>
<evidence type="ECO:0000259" key="2">
    <source>
        <dbReference type="PROSITE" id="PS50043"/>
    </source>
</evidence>
<dbReference type="Gene3D" id="1.25.40.10">
    <property type="entry name" value="Tetratricopeptide repeat domain"/>
    <property type="match status" value="1"/>
</dbReference>
<sequence>MASSAPRQRVGNLPVEVSSFVDRREEVAETKRLLSATRLLTLTGVGGVGKTRLALRVAADLRRAFANGVWLVELAALQDPDLVVDTVVEAFGIQDQSTRGQLAVLIHYLQGRQLLLVLDNCEHLTSSCAALVDTLLRAAAGLRVLATSRQVLDTDGERAWQVPPLPAPDPELPLPPGATARYPALALFAERATARGFAITADDQEPVARICHRLEGIPLAIELAAVRLRVLRPEQILERLDDRFELLTAGNRTALPRHQTLRAAIEWSFDLCTREEQLLWARASVFADGFDLAAAEEVCAGDGLAVGEILGLMTGLADKSVLICEEHADKMRYRLLDTIRQFGCERLREAGEQEGVRRRHRDWYLRLAEGAEAEWFSPHQATWFARMRLEHANMRAALDFCLTEPGEIRTGLRMAAALWFYWSACGFPSEGRHWLDRALALDTEPTREGVRARWANGWIALQQGHIADGESMLEECRTLARQWGDPSTMAHATHRLGFAALLRGDLSRAVALLEESLARFQSLGELNSLVIMARVGLAAAHVHQGDLDHAVVLCEEARAVCEGHGEQWARSYALYYLAYAEWGRGETRKAAAHARESLRIKRTFHDIVGIVLVVDLLAWTAVAEGMGEQAARLLGMAHQLWSTVGLPRLGSEKWNTPHATCEAQARRALGNAAFEAAFQHGTELSLDEALDCALGEKRKSSSPAPGQKDTSPTPLTRRERQVAELVAEGLSNKDIAARLVIAQRTAEGHVQRILTKLGLTSRAQIAAWAVEHRET</sequence>
<dbReference type="PROSITE" id="PS50043">
    <property type="entry name" value="HTH_LUXR_2"/>
    <property type="match status" value="1"/>
</dbReference>
<dbReference type="Pfam" id="PF13374">
    <property type="entry name" value="TPR_10"/>
    <property type="match status" value="1"/>
</dbReference>
<dbReference type="OrthoDB" id="9812579at2"/>
<dbReference type="EMBL" id="FWXV01000010">
    <property type="protein sequence ID" value="SMD24715.1"/>
    <property type="molecule type" value="Genomic_DNA"/>
</dbReference>
<dbReference type="SUPFAM" id="SSF46894">
    <property type="entry name" value="C-terminal effector domain of the bipartite response regulators"/>
    <property type="match status" value="1"/>
</dbReference>
<dbReference type="RefSeq" id="WP_084433101.1">
    <property type="nucleotide sequence ID" value="NZ_FWXV01000010.1"/>
</dbReference>
<feature type="region of interest" description="Disordered" evidence="1">
    <location>
        <begin position="696"/>
        <end position="719"/>
    </location>
</feature>
<dbReference type="SUPFAM" id="SSF48452">
    <property type="entry name" value="TPR-like"/>
    <property type="match status" value="1"/>
</dbReference>
<evidence type="ECO:0000313" key="3">
    <source>
        <dbReference type="EMBL" id="SMD24715.1"/>
    </source>
</evidence>
<dbReference type="Proteomes" id="UP000192674">
    <property type="component" value="Unassembled WGS sequence"/>
</dbReference>
<dbReference type="SMART" id="SM00028">
    <property type="entry name" value="TPR"/>
    <property type="match status" value="3"/>
</dbReference>
<feature type="domain" description="HTH luxR-type" evidence="2">
    <location>
        <begin position="708"/>
        <end position="773"/>
    </location>
</feature>
<dbReference type="InterPro" id="IPR000792">
    <property type="entry name" value="Tscrpt_reg_LuxR_C"/>
</dbReference>
<keyword evidence="4" id="KW-1185">Reference proteome</keyword>
<dbReference type="SMART" id="SM00421">
    <property type="entry name" value="HTH_LUXR"/>
    <property type="match status" value="1"/>
</dbReference>
<dbReference type="Gene3D" id="3.40.50.300">
    <property type="entry name" value="P-loop containing nucleotide triphosphate hydrolases"/>
    <property type="match status" value="1"/>
</dbReference>
<reference evidence="3 4" key="1">
    <citation type="submission" date="2017-04" db="EMBL/GenBank/DDBJ databases">
        <authorList>
            <person name="Afonso C.L."/>
            <person name="Miller P.J."/>
            <person name="Scott M.A."/>
            <person name="Spackman E."/>
            <person name="Goraichik I."/>
            <person name="Dimitrov K.M."/>
            <person name="Suarez D.L."/>
            <person name="Swayne D.E."/>
        </authorList>
    </citation>
    <scope>NUCLEOTIDE SEQUENCE [LARGE SCALE GENOMIC DNA]</scope>
    <source>
        <strain evidence="3 4">DSM 43828</strain>
    </source>
</reference>
<dbReference type="GO" id="GO:0003677">
    <property type="term" value="F:DNA binding"/>
    <property type="evidence" value="ECO:0007669"/>
    <property type="project" value="InterPro"/>
</dbReference>